<dbReference type="Proteomes" id="UP000615446">
    <property type="component" value="Unassembled WGS sequence"/>
</dbReference>
<organism evidence="1 2">
    <name type="scientific">Rhizophagus clarus</name>
    <dbReference type="NCBI Taxonomy" id="94130"/>
    <lineage>
        <taxon>Eukaryota</taxon>
        <taxon>Fungi</taxon>
        <taxon>Fungi incertae sedis</taxon>
        <taxon>Mucoromycota</taxon>
        <taxon>Glomeromycotina</taxon>
        <taxon>Glomeromycetes</taxon>
        <taxon>Glomerales</taxon>
        <taxon>Glomeraceae</taxon>
        <taxon>Rhizophagus</taxon>
    </lineage>
</organism>
<protein>
    <submittedName>
        <fullName evidence="1">Uncharacterized protein</fullName>
    </submittedName>
</protein>
<dbReference type="EMBL" id="BLAL01000083">
    <property type="protein sequence ID" value="GES84675.1"/>
    <property type="molecule type" value="Genomic_DNA"/>
</dbReference>
<comment type="caution">
    <text evidence="1">The sequence shown here is derived from an EMBL/GenBank/DDBJ whole genome shotgun (WGS) entry which is preliminary data.</text>
</comment>
<proteinExistence type="predicted"/>
<evidence type="ECO:0000313" key="2">
    <source>
        <dbReference type="Proteomes" id="UP000615446"/>
    </source>
</evidence>
<name>A0A8H3LFE9_9GLOM</name>
<evidence type="ECO:0000313" key="1">
    <source>
        <dbReference type="EMBL" id="GES84675.1"/>
    </source>
</evidence>
<gene>
    <name evidence="1" type="ORF">RCL2_001178000</name>
</gene>
<sequence>MSVNRYITNLLTGRTIRIGKAKQSYLNIETRHIVQFKARTYFHLVQKAGYELIKDYYLVPSRYVKIAQHTLSLLYLQDTQAKLENLNTVLNRINFNAEWN</sequence>
<dbReference type="AlphaFoldDB" id="A0A8H3LFE9"/>
<accession>A0A8H3LFE9</accession>
<reference evidence="1" key="1">
    <citation type="submission" date="2019-10" db="EMBL/GenBank/DDBJ databases">
        <title>Conservation and host-specific expression of non-tandemly repeated heterogenous ribosome RNA gene in arbuscular mycorrhizal fungi.</title>
        <authorList>
            <person name="Maeda T."/>
            <person name="Kobayashi Y."/>
            <person name="Nakagawa T."/>
            <person name="Ezawa T."/>
            <person name="Yamaguchi K."/>
            <person name="Bino T."/>
            <person name="Nishimoto Y."/>
            <person name="Shigenobu S."/>
            <person name="Kawaguchi M."/>
        </authorList>
    </citation>
    <scope>NUCLEOTIDE SEQUENCE</scope>
    <source>
        <strain evidence="1">HR1</strain>
    </source>
</reference>